<evidence type="ECO:0000256" key="2">
    <source>
        <dbReference type="ARBA" id="ARBA00022553"/>
    </source>
</evidence>
<organism evidence="7">
    <name type="scientific">Tabanus bromius</name>
    <name type="common">Band-eyed brown horse fly</name>
    <dbReference type="NCBI Taxonomy" id="304241"/>
    <lineage>
        <taxon>Eukaryota</taxon>
        <taxon>Metazoa</taxon>
        <taxon>Ecdysozoa</taxon>
        <taxon>Arthropoda</taxon>
        <taxon>Hexapoda</taxon>
        <taxon>Insecta</taxon>
        <taxon>Pterygota</taxon>
        <taxon>Neoptera</taxon>
        <taxon>Endopterygota</taxon>
        <taxon>Diptera</taxon>
        <taxon>Brachycera</taxon>
        <taxon>Tabanomorpha</taxon>
        <taxon>Tabanoidea</taxon>
        <taxon>Tabanidae</taxon>
        <taxon>Tabanus</taxon>
    </lineage>
</organism>
<evidence type="ECO:0000256" key="1">
    <source>
        <dbReference type="ARBA" id="ARBA00022468"/>
    </source>
</evidence>
<dbReference type="FunFam" id="1.10.10.750:FF:000003">
    <property type="entry name" value="GTPase activating protein (Evi5)"/>
    <property type="match status" value="1"/>
</dbReference>
<feature type="coiled-coil region" evidence="4">
    <location>
        <begin position="437"/>
        <end position="571"/>
    </location>
</feature>
<dbReference type="GO" id="GO:0031267">
    <property type="term" value="F:small GTPase binding"/>
    <property type="evidence" value="ECO:0007669"/>
    <property type="project" value="TreeGrafter"/>
</dbReference>
<dbReference type="Pfam" id="PF00566">
    <property type="entry name" value="RabGAP-TBC"/>
    <property type="match status" value="1"/>
</dbReference>
<keyword evidence="2" id="KW-0597">Phosphoprotein</keyword>
<dbReference type="InterPro" id="IPR035969">
    <property type="entry name" value="Rab-GAP_TBC_sf"/>
</dbReference>
<reference evidence="7" key="1">
    <citation type="journal article" date="2015" name="Insect Biochem. Mol. Biol.">
        <title>An insight into the sialome of the horse fly, Tabanus bromius.</title>
        <authorList>
            <person name="Ribeiro J.M."/>
            <person name="Kazimirova M."/>
            <person name="Takac P."/>
            <person name="Andersen J.F."/>
            <person name="Francischetti I.M."/>
        </authorList>
    </citation>
    <scope>NUCLEOTIDE SEQUENCE</scope>
</reference>
<accession>A0A0K8TRU0</accession>
<feature type="coiled-coil region" evidence="4">
    <location>
        <begin position="346"/>
        <end position="401"/>
    </location>
</feature>
<dbReference type="Gene3D" id="1.10.10.750">
    <property type="entry name" value="Ypt/Rab-GAP domain of gyp1p, domain 1"/>
    <property type="match status" value="1"/>
</dbReference>
<keyword evidence="1" id="KW-0343">GTPase activation</keyword>
<name>A0A0K8TRU0_TABBR</name>
<evidence type="ECO:0000313" key="7">
    <source>
        <dbReference type="EMBL" id="JAI16620.1"/>
    </source>
</evidence>
<dbReference type="SUPFAM" id="SSF47923">
    <property type="entry name" value="Ypt/Rab-GAP domain of gyp1p"/>
    <property type="match status" value="2"/>
</dbReference>
<feature type="domain" description="Rab-GAP TBC" evidence="6">
    <location>
        <begin position="109"/>
        <end position="293"/>
    </location>
</feature>
<evidence type="ECO:0000256" key="4">
    <source>
        <dbReference type="SAM" id="Coils"/>
    </source>
</evidence>
<dbReference type="InterPro" id="IPR000195">
    <property type="entry name" value="Rab-GAP-TBC_dom"/>
</dbReference>
<dbReference type="SMART" id="SM00164">
    <property type="entry name" value="TBC"/>
    <property type="match status" value="1"/>
</dbReference>
<dbReference type="Gene3D" id="1.10.8.270">
    <property type="entry name" value="putative rabgap domain of human tbc1 domain family member 14 like domains"/>
    <property type="match status" value="1"/>
</dbReference>
<protein>
    <submittedName>
        <fullName evidence="7">Putative tbc1 domain family member cg11727-like isoform x9</fullName>
    </submittedName>
</protein>
<dbReference type="PROSITE" id="PS50086">
    <property type="entry name" value="TBC_RABGAP"/>
    <property type="match status" value="1"/>
</dbReference>
<dbReference type="FunFam" id="1.10.472.80:FF:000002">
    <property type="entry name" value="Ecotropic viral integration site 5"/>
    <property type="match status" value="1"/>
</dbReference>
<keyword evidence="3 4" id="KW-0175">Coiled coil</keyword>
<dbReference type="PANTHER" id="PTHR47219">
    <property type="entry name" value="RAB GTPASE-ACTIVATING PROTEIN 1-LIKE"/>
    <property type="match status" value="1"/>
</dbReference>
<dbReference type="PANTHER" id="PTHR47219:SF22">
    <property type="entry name" value="RAB-GAP TBC DOMAIN-CONTAINING PROTEIN"/>
    <property type="match status" value="1"/>
</dbReference>
<dbReference type="FunFam" id="1.10.8.270:FF:000003">
    <property type="entry name" value="Ecotropic viral integration site 5"/>
    <property type="match status" value="1"/>
</dbReference>
<feature type="compositionally biased region" description="Polar residues" evidence="5">
    <location>
        <begin position="62"/>
        <end position="72"/>
    </location>
</feature>
<evidence type="ECO:0000256" key="5">
    <source>
        <dbReference type="SAM" id="MobiDB-lite"/>
    </source>
</evidence>
<dbReference type="AlphaFoldDB" id="A0A0K8TRU0"/>
<dbReference type="Gene3D" id="1.10.472.80">
    <property type="entry name" value="Ypt/Rab-GAP domain of gyp1p, domain 3"/>
    <property type="match status" value="1"/>
</dbReference>
<proteinExistence type="evidence at transcript level"/>
<feature type="region of interest" description="Disordered" evidence="5">
    <location>
        <begin position="52"/>
        <end position="74"/>
    </location>
</feature>
<feature type="coiled-coil region" evidence="4">
    <location>
        <begin position="608"/>
        <end position="749"/>
    </location>
</feature>
<sequence>MTLTVSESDNNNAKIMDANCAESLPTSELDLLAKLEAANKLIESDAKSLNSLHSQHSRKNSDTSQISVNSGGNSVGEEDIWSTWASILNDWEGALKRKAPCVRDLVRKGIPHHFRPIVWQLLCGASDVDKKQYAEYIKSTSACEKVIRRDIARTYPEHDFFKEKDGLGQEALFNVMKAYSLHDREVGYCQGSGFIVGLLLMQMPEEEAFAVLVQIMQQHRMRDMFKPSMAELGLCMYQLENLVQEHILELHLHFQLQGFQTSMYASSWFLTLYTTTLNLQLSCHIMDIFLSEGMEFIFKAALALLTIGKESLLCLDMEAMLKFFQKELPQRVENDPEAFFQLAFSIKINTKKMKKMEKEYADLRKKEQEELVELRRLRSENRLLKKRNQLLEAESAELADRLVRGQVSRAEEEETSYAIQTELMALRRSYLEVSHQLENAHEEIRALSLRLQENNNSRQSSIDELCLKEEALKERDEMVSCLLEELVKVRQNLAESEDTVKNLKTKVEELEEDKKTLREITPDNSVAHLQDELIASKLREAEASLSLKDLKQRVQELSTQWQRQLQEHKSEHSQAPDSTPKKLLFWDTSKSNEVQKLEEELMTTRIREMETLTELKELRLKVMELETQVQVATNQLRRQDEENKKLKEELELSVVREKEMANKAREQQHRYSDLESRMKDELMNVKIKFTEQSQTVAELKQEISRLETKNSEMLAEGELRSNLDESDRVRDLQDRLADLKAELTALKSRGNYHNQKMKSDSIQSIDSSEIDFSDIHIRKDSIDSTT</sequence>
<dbReference type="InterPro" id="IPR050302">
    <property type="entry name" value="Rab_GAP_TBC_domain"/>
</dbReference>
<evidence type="ECO:0000256" key="3">
    <source>
        <dbReference type="ARBA" id="ARBA00023054"/>
    </source>
</evidence>
<evidence type="ECO:0000259" key="6">
    <source>
        <dbReference type="PROSITE" id="PS50086"/>
    </source>
</evidence>
<dbReference type="GO" id="GO:0005096">
    <property type="term" value="F:GTPase activator activity"/>
    <property type="evidence" value="ECO:0007669"/>
    <property type="project" value="UniProtKB-KW"/>
</dbReference>
<dbReference type="EMBL" id="GDAI01000983">
    <property type="protein sequence ID" value="JAI16620.1"/>
    <property type="molecule type" value="mRNA"/>
</dbReference>